<keyword evidence="3" id="KW-0732">Signal</keyword>
<dbReference type="GO" id="GO:0004623">
    <property type="term" value="F:phospholipase A2 activity"/>
    <property type="evidence" value="ECO:0007669"/>
    <property type="project" value="InterPro"/>
</dbReference>
<dbReference type="OrthoDB" id="1932081at2759"/>
<dbReference type="EMBL" id="CM035431">
    <property type="protein sequence ID" value="KAH7297218.1"/>
    <property type="molecule type" value="Genomic_DNA"/>
</dbReference>
<feature type="chain" id="PRO_5035915544" description="Phospholipase A(2)" evidence="3">
    <location>
        <begin position="31"/>
        <end position="159"/>
    </location>
</feature>
<accession>A0A8T2RNZ9</accession>
<comment type="subcellular location">
    <subcellularLocation>
        <location evidence="1">Secreted</location>
    </subcellularLocation>
</comment>
<evidence type="ECO:0000313" key="4">
    <source>
        <dbReference type="EMBL" id="KAH7297218.1"/>
    </source>
</evidence>
<dbReference type="GO" id="GO:0050482">
    <property type="term" value="P:arachidonate secretion"/>
    <property type="evidence" value="ECO:0007669"/>
    <property type="project" value="InterPro"/>
</dbReference>
<organism evidence="4 5">
    <name type="scientific">Ceratopteris richardii</name>
    <name type="common">Triangle waterfern</name>
    <dbReference type="NCBI Taxonomy" id="49495"/>
    <lineage>
        <taxon>Eukaryota</taxon>
        <taxon>Viridiplantae</taxon>
        <taxon>Streptophyta</taxon>
        <taxon>Embryophyta</taxon>
        <taxon>Tracheophyta</taxon>
        <taxon>Polypodiopsida</taxon>
        <taxon>Polypodiidae</taxon>
        <taxon>Polypodiales</taxon>
        <taxon>Pteridineae</taxon>
        <taxon>Pteridaceae</taxon>
        <taxon>Parkerioideae</taxon>
        <taxon>Ceratopteris</taxon>
    </lineage>
</organism>
<name>A0A8T2RNZ9_CERRI</name>
<comment type="caution">
    <text evidence="4">The sequence shown here is derived from an EMBL/GenBank/DDBJ whole genome shotgun (WGS) entry which is preliminary data.</text>
</comment>
<protein>
    <recommendedName>
        <fullName evidence="6">Phospholipase A(2)</fullName>
    </recommendedName>
</protein>
<dbReference type="OMA" id="HAMRIAT"/>
<dbReference type="Proteomes" id="UP000825935">
    <property type="component" value="Chromosome 26"/>
</dbReference>
<dbReference type="InterPro" id="IPR033113">
    <property type="entry name" value="PLA2_histidine"/>
</dbReference>
<evidence type="ECO:0000256" key="1">
    <source>
        <dbReference type="ARBA" id="ARBA00004613"/>
    </source>
</evidence>
<dbReference type="GO" id="GO:0005576">
    <property type="term" value="C:extracellular region"/>
    <property type="evidence" value="ECO:0007669"/>
    <property type="project" value="UniProtKB-SubCell"/>
</dbReference>
<dbReference type="InterPro" id="IPR036444">
    <property type="entry name" value="PLipase_A2_dom_sf"/>
</dbReference>
<dbReference type="AlphaFoldDB" id="A0A8T2RNZ9"/>
<reference evidence="4" key="1">
    <citation type="submission" date="2021-08" db="EMBL/GenBank/DDBJ databases">
        <title>WGS assembly of Ceratopteris richardii.</title>
        <authorList>
            <person name="Marchant D.B."/>
            <person name="Chen G."/>
            <person name="Jenkins J."/>
            <person name="Shu S."/>
            <person name="Leebens-Mack J."/>
            <person name="Grimwood J."/>
            <person name="Schmutz J."/>
            <person name="Soltis P."/>
            <person name="Soltis D."/>
            <person name="Chen Z.-H."/>
        </authorList>
    </citation>
    <scope>NUCLEOTIDE SEQUENCE</scope>
    <source>
        <strain evidence="4">Whitten #5841</strain>
        <tissue evidence="4">Leaf</tissue>
    </source>
</reference>
<proteinExistence type="predicted"/>
<evidence type="ECO:0008006" key="6">
    <source>
        <dbReference type="Google" id="ProtNLM"/>
    </source>
</evidence>
<evidence type="ECO:0000256" key="2">
    <source>
        <dbReference type="ARBA" id="ARBA00022525"/>
    </source>
</evidence>
<gene>
    <name evidence="4" type="ORF">KP509_26G059500</name>
</gene>
<dbReference type="SUPFAM" id="SSF48619">
    <property type="entry name" value="Phospholipase A2, PLA2"/>
    <property type="match status" value="1"/>
</dbReference>
<dbReference type="GO" id="GO:0006644">
    <property type="term" value="P:phospholipid metabolic process"/>
    <property type="evidence" value="ECO:0007669"/>
    <property type="project" value="InterPro"/>
</dbReference>
<evidence type="ECO:0000313" key="5">
    <source>
        <dbReference type="Proteomes" id="UP000825935"/>
    </source>
</evidence>
<dbReference type="PROSITE" id="PS00118">
    <property type="entry name" value="PA2_HIS"/>
    <property type="match status" value="1"/>
</dbReference>
<feature type="signal peptide" evidence="3">
    <location>
        <begin position="1"/>
        <end position="30"/>
    </location>
</feature>
<dbReference type="Gene3D" id="1.20.90.10">
    <property type="entry name" value="Phospholipase A2 domain"/>
    <property type="match status" value="1"/>
</dbReference>
<keyword evidence="2" id="KW-0964">Secreted</keyword>
<keyword evidence="5" id="KW-1185">Reference proteome</keyword>
<evidence type="ECO:0000256" key="3">
    <source>
        <dbReference type="SAM" id="SignalP"/>
    </source>
</evidence>
<sequence length="159" mass="17327">MAPGTRTVLPLLVLLLSAEWFLQALHPSQALLVDPKTAKSLIYGLSSAAVEAHIGCSTVCESEFCSVAPLMRYGKYCGLGYTGCPGEAPCDGLDACCLAHDVCIGSSWENLLNKKCNWELLHCVRAYRKSRANQFPGNTCDIRDVEFNIETAMRIALNL</sequence>